<dbReference type="OrthoDB" id="5403997at2759"/>
<keyword evidence="3" id="KW-1185">Reference proteome</keyword>
<protein>
    <submittedName>
        <fullName evidence="2">Uncharacterized protein</fullName>
    </submittedName>
</protein>
<evidence type="ECO:0000313" key="2">
    <source>
        <dbReference type="EMBL" id="TVY57511.1"/>
    </source>
</evidence>
<organism evidence="2 3">
    <name type="scientific">Lachnellula cervina</name>
    <dbReference type="NCBI Taxonomy" id="1316786"/>
    <lineage>
        <taxon>Eukaryota</taxon>
        <taxon>Fungi</taxon>
        <taxon>Dikarya</taxon>
        <taxon>Ascomycota</taxon>
        <taxon>Pezizomycotina</taxon>
        <taxon>Leotiomycetes</taxon>
        <taxon>Helotiales</taxon>
        <taxon>Lachnaceae</taxon>
        <taxon>Lachnellula</taxon>
    </lineage>
</organism>
<reference evidence="2 3" key="1">
    <citation type="submission" date="2018-05" db="EMBL/GenBank/DDBJ databases">
        <title>Whole genome sequencing for identification of molecular markers to develop diagnostic detection tools for the regulated plant pathogen Lachnellula willkommii.</title>
        <authorList>
            <person name="Giroux E."/>
            <person name="Bilodeau G."/>
        </authorList>
    </citation>
    <scope>NUCLEOTIDE SEQUENCE [LARGE SCALE GENOMIC DNA]</scope>
    <source>
        <strain evidence="2 3">CBS 625.97</strain>
    </source>
</reference>
<feature type="region of interest" description="Disordered" evidence="1">
    <location>
        <begin position="1"/>
        <end position="23"/>
    </location>
</feature>
<comment type="caution">
    <text evidence="2">The sequence shown here is derived from an EMBL/GenBank/DDBJ whole genome shotgun (WGS) entry which is preliminary data.</text>
</comment>
<evidence type="ECO:0000313" key="3">
    <source>
        <dbReference type="Proteomes" id="UP000481288"/>
    </source>
</evidence>
<dbReference type="AlphaFoldDB" id="A0A7D8YT62"/>
<dbReference type="EMBL" id="QGMG01000088">
    <property type="protein sequence ID" value="TVY57511.1"/>
    <property type="molecule type" value="Genomic_DNA"/>
</dbReference>
<gene>
    <name evidence="2" type="ORF">LCER1_G002032</name>
</gene>
<sequence length="79" mass="8820">MPPKQRIPIQPATPSRRSPSSKGYFAQTYNTLTSPENASVVRSVVVFGGAVAFFASGWRETREKSDEEGRIGDRWMMGR</sequence>
<feature type="compositionally biased region" description="Polar residues" evidence="1">
    <location>
        <begin position="12"/>
        <end position="23"/>
    </location>
</feature>
<dbReference type="Proteomes" id="UP000481288">
    <property type="component" value="Unassembled WGS sequence"/>
</dbReference>
<evidence type="ECO:0000256" key="1">
    <source>
        <dbReference type="SAM" id="MobiDB-lite"/>
    </source>
</evidence>
<accession>A0A7D8YT62</accession>
<proteinExistence type="predicted"/>
<name>A0A7D8YT62_9HELO</name>